<evidence type="ECO:0000256" key="3">
    <source>
        <dbReference type="ARBA" id="ARBA00022577"/>
    </source>
</evidence>
<evidence type="ECO:0000256" key="1">
    <source>
        <dbReference type="ARBA" id="ARBA00006722"/>
    </source>
</evidence>
<dbReference type="InterPro" id="IPR010851">
    <property type="entry name" value="DEFL"/>
</dbReference>
<dbReference type="AlphaFoldDB" id="A0A4S4EJA7"/>
<keyword evidence="3" id="KW-0295">Fungicide</keyword>
<dbReference type="Pfam" id="PF07333">
    <property type="entry name" value="SLR1-BP"/>
    <property type="match status" value="1"/>
</dbReference>
<organism evidence="6 7">
    <name type="scientific">Camellia sinensis var. sinensis</name>
    <name type="common">China tea</name>
    <dbReference type="NCBI Taxonomy" id="542762"/>
    <lineage>
        <taxon>Eukaryota</taxon>
        <taxon>Viridiplantae</taxon>
        <taxon>Streptophyta</taxon>
        <taxon>Embryophyta</taxon>
        <taxon>Tracheophyta</taxon>
        <taxon>Spermatophyta</taxon>
        <taxon>Magnoliopsida</taxon>
        <taxon>eudicotyledons</taxon>
        <taxon>Gunneridae</taxon>
        <taxon>Pentapetalae</taxon>
        <taxon>asterids</taxon>
        <taxon>Ericales</taxon>
        <taxon>Theaceae</taxon>
        <taxon>Camellia</taxon>
    </lineage>
</organism>
<evidence type="ECO:0008006" key="8">
    <source>
        <dbReference type="Google" id="ProtNLM"/>
    </source>
</evidence>
<protein>
    <recommendedName>
        <fullName evidence="8">Defensin-like protein</fullName>
    </recommendedName>
</protein>
<comment type="caution">
    <text evidence="6">The sequence shown here is derived from an EMBL/GenBank/DDBJ whole genome shotgun (WGS) entry which is preliminary data.</text>
</comment>
<evidence type="ECO:0000256" key="2">
    <source>
        <dbReference type="ARBA" id="ARBA00022529"/>
    </source>
</evidence>
<dbReference type="GO" id="GO:0031640">
    <property type="term" value="P:killing of cells of another organism"/>
    <property type="evidence" value="ECO:0007669"/>
    <property type="project" value="UniProtKB-KW"/>
</dbReference>
<proteinExistence type="inferred from homology"/>
<keyword evidence="7" id="KW-1185">Reference proteome</keyword>
<keyword evidence="5" id="KW-1015">Disulfide bond</keyword>
<comment type="similarity">
    <text evidence="1">Belongs to the DEFL family.</text>
</comment>
<accession>A0A4S4EJA7</accession>
<sequence length="142" mass="15164">MVVVQFLVSSLERGLCRSSEPCVFASSLERGFVRSSECCGSSVMVLMLEVGEVNGQKRCQVVLNPNGLLMLVVAEVNGQNKCPALLDPNGQNICQALLDPNGCNLLTCKQQCCQSRRGNGVCVGNSEGSAFRCVCIYNCPAP</sequence>
<gene>
    <name evidence="6" type="ORF">TEA_025975</name>
</gene>
<reference evidence="6 7" key="1">
    <citation type="journal article" date="2018" name="Proc. Natl. Acad. Sci. U.S.A.">
        <title>Draft genome sequence of Camellia sinensis var. sinensis provides insights into the evolution of the tea genome and tea quality.</title>
        <authorList>
            <person name="Wei C."/>
            <person name="Yang H."/>
            <person name="Wang S."/>
            <person name="Zhao J."/>
            <person name="Liu C."/>
            <person name="Gao L."/>
            <person name="Xia E."/>
            <person name="Lu Y."/>
            <person name="Tai Y."/>
            <person name="She G."/>
            <person name="Sun J."/>
            <person name="Cao H."/>
            <person name="Tong W."/>
            <person name="Gao Q."/>
            <person name="Li Y."/>
            <person name="Deng W."/>
            <person name="Jiang X."/>
            <person name="Wang W."/>
            <person name="Chen Q."/>
            <person name="Zhang S."/>
            <person name="Li H."/>
            <person name="Wu J."/>
            <person name="Wang P."/>
            <person name="Li P."/>
            <person name="Shi C."/>
            <person name="Zheng F."/>
            <person name="Jian J."/>
            <person name="Huang B."/>
            <person name="Shan D."/>
            <person name="Shi M."/>
            <person name="Fang C."/>
            <person name="Yue Y."/>
            <person name="Li F."/>
            <person name="Li D."/>
            <person name="Wei S."/>
            <person name="Han B."/>
            <person name="Jiang C."/>
            <person name="Yin Y."/>
            <person name="Xia T."/>
            <person name="Zhang Z."/>
            <person name="Bennetzen J.L."/>
            <person name="Zhao S."/>
            <person name="Wan X."/>
        </authorList>
    </citation>
    <scope>NUCLEOTIDE SEQUENCE [LARGE SCALE GENOMIC DNA]</scope>
    <source>
        <strain evidence="7">cv. Shuchazao</strain>
        <tissue evidence="6">Leaf</tissue>
    </source>
</reference>
<evidence type="ECO:0000256" key="5">
    <source>
        <dbReference type="ARBA" id="ARBA00023157"/>
    </source>
</evidence>
<evidence type="ECO:0000313" key="7">
    <source>
        <dbReference type="Proteomes" id="UP000306102"/>
    </source>
</evidence>
<dbReference type="EMBL" id="SDRB02003958">
    <property type="protein sequence ID" value="THG16623.1"/>
    <property type="molecule type" value="Genomic_DNA"/>
</dbReference>
<dbReference type="Proteomes" id="UP000306102">
    <property type="component" value="Unassembled WGS sequence"/>
</dbReference>
<evidence type="ECO:0000256" key="4">
    <source>
        <dbReference type="ARBA" id="ARBA00022821"/>
    </source>
</evidence>
<evidence type="ECO:0000313" key="6">
    <source>
        <dbReference type="EMBL" id="THG16623.1"/>
    </source>
</evidence>
<name>A0A4S4EJA7_CAMSN</name>
<dbReference type="GO" id="GO:0050832">
    <property type="term" value="P:defense response to fungus"/>
    <property type="evidence" value="ECO:0007669"/>
    <property type="project" value="UniProtKB-KW"/>
</dbReference>
<keyword evidence="4" id="KW-0611">Plant defense</keyword>
<keyword evidence="2" id="KW-0929">Antimicrobial</keyword>